<feature type="chain" id="PRO_5031292895" evidence="17">
    <location>
        <begin position="20"/>
        <end position="1281"/>
    </location>
</feature>
<dbReference type="PROSITE" id="PS50234">
    <property type="entry name" value="VWFA"/>
    <property type="match status" value="1"/>
</dbReference>
<evidence type="ECO:0000256" key="3">
    <source>
        <dbReference type="ARBA" id="ARBA00022568"/>
    </source>
</evidence>
<evidence type="ECO:0000256" key="9">
    <source>
        <dbReference type="ARBA" id="ARBA00022882"/>
    </source>
</evidence>
<dbReference type="Pfam" id="PF00092">
    <property type="entry name" value="VWA"/>
    <property type="match status" value="1"/>
</dbReference>
<dbReference type="Pfam" id="PF08473">
    <property type="entry name" value="VGCC_alpha2"/>
    <property type="match status" value="1"/>
</dbReference>
<feature type="signal peptide" evidence="17">
    <location>
        <begin position="1"/>
        <end position="19"/>
    </location>
</feature>
<evidence type="ECO:0000313" key="19">
    <source>
        <dbReference type="EMBL" id="QQY02522.1"/>
    </source>
</evidence>
<proteinExistence type="evidence at transcript level"/>
<evidence type="ECO:0000256" key="12">
    <source>
        <dbReference type="ARBA" id="ARBA00023136"/>
    </source>
</evidence>
<dbReference type="InterPro" id="IPR013680">
    <property type="entry name" value="VDCC_a2/dsu"/>
</dbReference>
<dbReference type="EMBL" id="MW361144">
    <property type="protein sequence ID" value="QQY02522.1"/>
    <property type="molecule type" value="mRNA"/>
</dbReference>
<keyword evidence="13" id="KW-1015">Disulfide bond</keyword>
<feature type="compositionally biased region" description="Acidic residues" evidence="16">
    <location>
        <begin position="948"/>
        <end position="957"/>
    </location>
</feature>
<sequence>MRCLLAWFFMFSCIGELLGQLTDIYKLGQYVNQLFSEQFKIDEFTNLYQREIDRSPFRLEKFDAAAEIRAYTEKIGQAVAAKNKSLHEVVGWVEEAVAKYAWNPKLQESFVQSLTLSSLKTSHPGMQSKPGYAFKIWPRRSGVHIPVEVYVGDPNVFHTLHWMQSLDDIFNNSTDLHFVYFASITGIFSVYPAFPWQHANVDMFDIRETRWYMQGASVPKAVLIMVDTSGSMTGQSLKVANISAQKLVKSLDENDYFAVGQFPAHNKQFALVNNSEPICFQTFVRATKRNIQKLINNEITNISAKGYANFSKAFEEAIQLFDDLKNESFPGNGNLPCSKIIIMYTDSAFEFDSRTKTVLEEQLGDIKLLVYAFGEPVSDVPGYQREAAKFGGCYEDLPSVGAVSNMMKDYHDRSTKVACGPNGRPIQTEVILHGANEVFRNKEYQGNGLMVTVSMPVYNRSEKLQFLGLMGTNLPMEMLTAAFPQYKLGPLGYIFALNSNGDVLFHPALRLRVPFTEEPPKFDWLNLELNIEGKKTELRRKLIDQETGQVTITDFIRVADMVHTHKAPRSYTFGGIPRTEFGMAVVTPPDQHFYLELASPLLWSVEEDENGDFTVGDTKLSNLLNEACVFLPLELLDKDWKTEEHFRRYLDRIVKEAEAVSSSATTTESTEVPIVSTEAQNETNNETMLHKTELFNDSNETSTQLDFRKLFKRALQDFFPSNSETELDCISNNTLDDSENCPVSTTPVSILTVSLATETVVSEDTLIATPTAIPTESAMTPESSSDLTANSSTPTPPPTEVSVEEEMPDENNALRRFLRNVHTLNDTHPHQISQLLFDLTVAEADVNQFLASSSLPHETIQSRTIRLNSGLGWTIPKSSNEALENELSKLPISPILQRVYDTNDLLFWIPVKFGVPERKFAEPENVTDGNMTNPDMDYGDSGSNLFSSDEEGTEVTEPDNSNRTEIPSEPVAVTVFKALELPGKTTPFKAGVMGLTLDPTFLPHHLQQLTLCSEGKVCYLLDDAGYIVAVNNESLNYQVTHFLGAADPPLMRSLLESKIYETVIDYNFQGLCDSEGLEEAPKSEGFRTKAFLIPGRKHAVTFALLSYWWITDDRTIFHWPNALAIGLLLPIGQASAADIKPSNCLQKLHRYFLPRYSSSGNDSDSLFSQPITTSGKINCSIDCMREWSAMDIEGTNLKLIIASPVCAGNCGPQDEKVPSDPTTSDGPDVCQEVRSPRYRKPTGPCPMTEFLYTDLKCSSCNFQYSVIMLLLPLLGLLFSHD</sequence>
<feature type="region of interest" description="Disordered" evidence="16">
    <location>
        <begin position="771"/>
        <end position="807"/>
    </location>
</feature>
<gene>
    <name evidence="19" type="primary">CACNA2D2</name>
</gene>
<keyword evidence="8" id="KW-0106">Calcium</keyword>
<feature type="region of interest" description="Disordered" evidence="16">
    <location>
        <begin position="1213"/>
        <end position="1233"/>
    </location>
</feature>
<evidence type="ECO:0000256" key="7">
    <source>
        <dbReference type="ARBA" id="ARBA00022729"/>
    </source>
</evidence>
<dbReference type="GO" id="GO:0005891">
    <property type="term" value="C:voltage-gated calcium channel complex"/>
    <property type="evidence" value="ECO:0007669"/>
    <property type="project" value="TreeGrafter"/>
</dbReference>
<keyword evidence="7 17" id="KW-0732">Signal</keyword>
<protein>
    <submittedName>
        <fullName evidence="19">Voltage-dependent calcium channel subunit alpha-2/delta-4</fullName>
    </submittedName>
</protein>
<evidence type="ECO:0000256" key="4">
    <source>
        <dbReference type="ARBA" id="ARBA00022673"/>
    </source>
</evidence>
<evidence type="ECO:0000256" key="11">
    <source>
        <dbReference type="ARBA" id="ARBA00023065"/>
    </source>
</evidence>
<reference evidence="19" key="1">
    <citation type="submission" date="2020-12" db="EMBL/GenBank/DDBJ databases">
        <title>Neural signatures in transcriptome of heterophyid trematode Cryptocolyle lingua.</title>
        <authorList>
            <person name="Gorbushin A.M."/>
            <person name="Tolstenkov O."/>
        </authorList>
    </citation>
    <scope>NUCLEOTIDE SEQUENCE</scope>
</reference>
<dbReference type="InterPro" id="IPR002035">
    <property type="entry name" value="VWF_A"/>
</dbReference>
<keyword evidence="9" id="KW-0851">Voltage-gated channel</keyword>
<evidence type="ECO:0000256" key="13">
    <source>
        <dbReference type="ARBA" id="ARBA00023157"/>
    </source>
</evidence>
<dbReference type="SUPFAM" id="SSF53300">
    <property type="entry name" value="vWA-like"/>
    <property type="match status" value="1"/>
</dbReference>
<keyword evidence="12" id="KW-0472">Membrane</keyword>
<dbReference type="InterPro" id="IPR051173">
    <property type="entry name" value="Ca_channel_alpha-2/delta"/>
</dbReference>
<feature type="compositionally biased region" description="Polar residues" evidence="16">
    <location>
        <begin position="772"/>
        <end position="790"/>
    </location>
</feature>
<evidence type="ECO:0000256" key="1">
    <source>
        <dbReference type="ARBA" id="ARBA00004479"/>
    </source>
</evidence>
<feature type="region of interest" description="Disordered" evidence="16">
    <location>
        <begin position="924"/>
        <end position="966"/>
    </location>
</feature>
<dbReference type="InterPro" id="IPR013608">
    <property type="entry name" value="VWA_N"/>
</dbReference>
<evidence type="ECO:0000256" key="5">
    <source>
        <dbReference type="ARBA" id="ARBA00022692"/>
    </source>
</evidence>
<evidence type="ECO:0000256" key="10">
    <source>
        <dbReference type="ARBA" id="ARBA00022989"/>
    </source>
</evidence>
<evidence type="ECO:0000256" key="8">
    <source>
        <dbReference type="ARBA" id="ARBA00022837"/>
    </source>
</evidence>
<dbReference type="Gene3D" id="3.30.450.20">
    <property type="entry name" value="PAS domain"/>
    <property type="match status" value="1"/>
</dbReference>
<keyword evidence="2" id="KW-0813">Transport</keyword>
<dbReference type="Pfam" id="PF08399">
    <property type="entry name" value="VWA_N"/>
    <property type="match status" value="1"/>
</dbReference>
<evidence type="ECO:0000256" key="17">
    <source>
        <dbReference type="SAM" id="SignalP"/>
    </source>
</evidence>
<keyword evidence="6" id="KW-0479">Metal-binding</keyword>
<feature type="domain" description="VWFA" evidence="18">
    <location>
        <begin position="221"/>
        <end position="414"/>
    </location>
</feature>
<keyword evidence="14" id="KW-0325">Glycoprotein</keyword>
<dbReference type="InterPro" id="IPR036465">
    <property type="entry name" value="vWFA_dom_sf"/>
</dbReference>
<evidence type="ECO:0000256" key="15">
    <source>
        <dbReference type="ARBA" id="ARBA00023303"/>
    </source>
</evidence>
<evidence type="ECO:0000256" key="14">
    <source>
        <dbReference type="ARBA" id="ARBA00023180"/>
    </source>
</evidence>
<dbReference type="SMART" id="SM00327">
    <property type="entry name" value="VWA"/>
    <property type="match status" value="1"/>
</dbReference>
<evidence type="ECO:0000256" key="16">
    <source>
        <dbReference type="SAM" id="MobiDB-lite"/>
    </source>
</evidence>
<dbReference type="PANTHER" id="PTHR10166">
    <property type="entry name" value="VOLTAGE-DEPENDENT CALCIUM CHANNEL SUBUNIT ALPHA-2/DELTA-RELATED"/>
    <property type="match status" value="1"/>
</dbReference>
<accession>A0A7U0TJ51</accession>
<keyword evidence="3" id="KW-0109">Calcium transport</keyword>
<comment type="subcellular location">
    <subcellularLocation>
        <location evidence="1">Membrane</location>
        <topology evidence="1">Single-pass type I membrane protein</topology>
    </subcellularLocation>
</comment>
<keyword evidence="4" id="KW-0107">Calcium channel</keyword>
<name>A0A7U0TJ51_9TREM</name>
<keyword evidence="10" id="KW-1133">Transmembrane helix</keyword>
<evidence type="ECO:0000256" key="2">
    <source>
        <dbReference type="ARBA" id="ARBA00022448"/>
    </source>
</evidence>
<keyword evidence="15" id="KW-0407">Ion channel</keyword>
<dbReference type="GO" id="GO:0046872">
    <property type="term" value="F:metal ion binding"/>
    <property type="evidence" value="ECO:0007669"/>
    <property type="project" value="UniProtKB-KW"/>
</dbReference>
<dbReference type="PANTHER" id="PTHR10166:SF67">
    <property type="entry name" value="VWFA DOMAIN-CONTAINING PROTEIN"/>
    <property type="match status" value="1"/>
</dbReference>
<keyword evidence="5" id="KW-0812">Transmembrane</keyword>
<keyword evidence="11" id="KW-0406">Ion transport</keyword>
<dbReference type="GO" id="GO:0005245">
    <property type="term" value="F:voltage-gated calcium channel activity"/>
    <property type="evidence" value="ECO:0007669"/>
    <property type="project" value="TreeGrafter"/>
</dbReference>
<organism evidence="19">
    <name type="scientific">Cryptocotyle lingua</name>
    <dbReference type="NCBI Taxonomy" id="66766"/>
    <lineage>
        <taxon>Eukaryota</taxon>
        <taxon>Metazoa</taxon>
        <taxon>Spiralia</taxon>
        <taxon>Lophotrochozoa</taxon>
        <taxon>Platyhelminthes</taxon>
        <taxon>Trematoda</taxon>
        <taxon>Digenea</taxon>
        <taxon>Opisthorchiida</taxon>
        <taxon>Opisthorchiata</taxon>
        <taxon>Heterophyidae</taxon>
        <taxon>Cryptocotyle</taxon>
    </lineage>
</organism>
<evidence type="ECO:0000256" key="6">
    <source>
        <dbReference type="ARBA" id="ARBA00022723"/>
    </source>
</evidence>
<evidence type="ECO:0000259" key="18">
    <source>
        <dbReference type="PROSITE" id="PS50234"/>
    </source>
</evidence>
<dbReference type="Gene3D" id="3.40.50.410">
    <property type="entry name" value="von Willebrand factor, type A domain"/>
    <property type="match status" value="1"/>
</dbReference>